<gene>
    <name evidence="1" type="ORF">Catovirus_1_566</name>
</gene>
<reference evidence="1" key="1">
    <citation type="journal article" date="2017" name="Science">
        <title>Giant viruses with an expanded complement of translation system components.</title>
        <authorList>
            <person name="Schulz F."/>
            <person name="Yutin N."/>
            <person name="Ivanova N.N."/>
            <person name="Ortega D.R."/>
            <person name="Lee T.K."/>
            <person name="Vierheilig J."/>
            <person name="Daims H."/>
            <person name="Horn M."/>
            <person name="Wagner M."/>
            <person name="Jensen G.J."/>
            <person name="Kyrpides N.C."/>
            <person name="Koonin E.V."/>
            <person name="Woyke T."/>
        </authorList>
    </citation>
    <scope>NUCLEOTIDE SEQUENCE</scope>
    <source>
        <strain evidence="1">CTV1</strain>
    </source>
</reference>
<dbReference type="EMBL" id="KY684083">
    <property type="protein sequence ID" value="ARF08516.1"/>
    <property type="molecule type" value="Genomic_DNA"/>
</dbReference>
<evidence type="ECO:0000313" key="1">
    <source>
        <dbReference type="EMBL" id="ARF08516.1"/>
    </source>
</evidence>
<sequence length="326" mass="39302">MNYIFSFKSNDNKTLNIICNEADCLKAKATDYIKFPFFENLLETIDNEPNFKINDVSYHLITLTMNFSFSELYQFFCSKDYNIDTVKLMLYFGHPNVTSKMWYCMTSDLKKINEKADVYRIYFESFPDIYRGFKSLNNIFYNKDKEIFEYNMSRKYDYQMLRENSCARYDNAIVINVPMVISKEYVNCSNDKHTDNEITDESNNNNSTNNTVFKLFHEHEIDPQKVKENLNFFTVKLYDTDIVLYLSDFSEGTSYYLDKYVTYNVYLETNKKYKVEKVKLKDYILEHSEIEPRSYSNNHHNYNLQERPNGNDFYYGRYYNQFIIWL</sequence>
<proteinExistence type="predicted"/>
<accession>A0A1V0S9Y1</accession>
<organism evidence="1">
    <name type="scientific">Catovirus CTV1</name>
    <dbReference type="NCBI Taxonomy" id="1977631"/>
    <lineage>
        <taxon>Viruses</taxon>
        <taxon>Varidnaviria</taxon>
        <taxon>Bamfordvirae</taxon>
        <taxon>Nucleocytoviricota</taxon>
        <taxon>Megaviricetes</taxon>
        <taxon>Imitervirales</taxon>
        <taxon>Mimiviridae</taxon>
        <taxon>Klosneuvirinae</taxon>
        <taxon>Catovirus</taxon>
    </lineage>
</organism>
<name>A0A1V0S9Y1_9VIRU</name>
<protein>
    <submittedName>
        <fullName evidence="1">Uncharacterized protein</fullName>
    </submittedName>
</protein>